<comment type="subcellular location">
    <subcellularLocation>
        <location evidence="1">Membrane</location>
        <topology evidence="1">Multi-pass membrane protein</topology>
    </subcellularLocation>
</comment>
<keyword evidence="5 13" id="KW-1133">Transmembrane helix</keyword>
<feature type="transmembrane region" description="Helical" evidence="13">
    <location>
        <begin position="65"/>
        <end position="85"/>
    </location>
</feature>
<feature type="transmembrane region" description="Helical" evidence="13">
    <location>
        <begin position="97"/>
        <end position="118"/>
    </location>
</feature>
<organism evidence="14 15">
    <name type="scientific">Alicyclobacillus dauci</name>
    <dbReference type="NCBI Taxonomy" id="1475485"/>
    <lineage>
        <taxon>Bacteria</taxon>
        <taxon>Bacillati</taxon>
        <taxon>Bacillota</taxon>
        <taxon>Bacilli</taxon>
        <taxon>Bacillales</taxon>
        <taxon>Alicyclobacillaceae</taxon>
        <taxon>Alicyclobacillus</taxon>
    </lineage>
</organism>
<evidence type="ECO:0000256" key="12">
    <source>
        <dbReference type="SAM" id="MobiDB-lite"/>
    </source>
</evidence>
<keyword evidence="2" id="KW-1003">Cell membrane</keyword>
<evidence type="ECO:0000256" key="7">
    <source>
        <dbReference type="ARBA" id="ARBA00023004"/>
    </source>
</evidence>
<evidence type="ECO:0000256" key="13">
    <source>
        <dbReference type="SAM" id="Phobius"/>
    </source>
</evidence>
<keyword evidence="9 13" id="KW-0472">Membrane</keyword>
<keyword evidence="7" id="KW-0408">Iron</keyword>
<proteinExistence type="predicted"/>
<dbReference type="EMBL" id="CP104064">
    <property type="protein sequence ID" value="WAH36512.1"/>
    <property type="molecule type" value="Genomic_DNA"/>
</dbReference>
<evidence type="ECO:0000313" key="15">
    <source>
        <dbReference type="Proteomes" id="UP001164803"/>
    </source>
</evidence>
<dbReference type="RefSeq" id="WP_268043858.1">
    <property type="nucleotide sequence ID" value="NZ_CP104064.1"/>
</dbReference>
<dbReference type="Proteomes" id="UP001164803">
    <property type="component" value="Chromosome"/>
</dbReference>
<keyword evidence="4" id="KW-0479">Metal-binding</keyword>
<comment type="pathway">
    <text evidence="11">Porphyrin-containing compound metabolism.</text>
</comment>
<feature type="transmembrane region" description="Helical" evidence="13">
    <location>
        <begin position="124"/>
        <end position="148"/>
    </location>
</feature>
<evidence type="ECO:0000256" key="3">
    <source>
        <dbReference type="ARBA" id="ARBA00022692"/>
    </source>
</evidence>
<keyword evidence="6" id="KW-0560">Oxidoreductase</keyword>
<feature type="transmembrane region" description="Helical" evidence="13">
    <location>
        <begin position="226"/>
        <end position="244"/>
    </location>
</feature>
<dbReference type="InterPro" id="IPR003780">
    <property type="entry name" value="COX15/CtaA_fam"/>
</dbReference>
<evidence type="ECO:0000256" key="4">
    <source>
        <dbReference type="ARBA" id="ARBA00022723"/>
    </source>
</evidence>
<name>A0ABY6Z0Z3_9BACL</name>
<protein>
    <submittedName>
        <fullName evidence="14">COX15/CtaA family protein</fullName>
    </submittedName>
</protein>
<evidence type="ECO:0000313" key="14">
    <source>
        <dbReference type="EMBL" id="WAH36512.1"/>
    </source>
</evidence>
<evidence type="ECO:0000256" key="5">
    <source>
        <dbReference type="ARBA" id="ARBA00022989"/>
    </source>
</evidence>
<keyword evidence="8" id="KW-0350">Heme biosynthesis</keyword>
<feature type="compositionally biased region" description="Basic and acidic residues" evidence="12">
    <location>
        <begin position="315"/>
        <end position="332"/>
    </location>
</feature>
<dbReference type="PANTHER" id="PTHR35457">
    <property type="entry name" value="HEME A SYNTHASE"/>
    <property type="match status" value="1"/>
</dbReference>
<evidence type="ECO:0000256" key="2">
    <source>
        <dbReference type="ARBA" id="ARBA00022475"/>
    </source>
</evidence>
<feature type="transmembrane region" description="Helical" evidence="13">
    <location>
        <begin position="256"/>
        <end position="278"/>
    </location>
</feature>
<evidence type="ECO:0000256" key="8">
    <source>
        <dbReference type="ARBA" id="ARBA00023133"/>
    </source>
</evidence>
<keyword evidence="15" id="KW-1185">Reference proteome</keyword>
<gene>
    <name evidence="14" type="ORF">NZD86_20250</name>
</gene>
<evidence type="ECO:0000256" key="1">
    <source>
        <dbReference type="ARBA" id="ARBA00004141"/>
    </source>
</evidence>
<evidence type="ECO:0000256" key="6">
    <source>
        <dbReference type="ARBA" id="ARBA00023002"/>
    </source>
</evidence>
<feature type="transmembrane region" description="Helical" evidence="13">
    <location>
        <begin position="284"/>
        <end position="306"/>
    </location>
</feature>
<dbReference type="InterPro" id="IPR050450">
    <property type="entry name" value="COX15/CtaA_HemeA_synthase"/>
</dbReference>
<evidence type="ECO:0000256" key="11">
    <source>
        <dbReference type="ARBA" id="ARBA00023444"/>
    </source>
</evidence>
<keyword evidence="3 13" id="KW-0812">Transmembrane</keyword>
<accession>A0ABY6Z0Z3</accession>
<evidence type="ECO:0000256" key="10">
    <source>
        <dbReference type="ARBA" id="ARBA00023157"/>
    </source>
</evidence>
<dbReference type="PANTHER" id="PTHR35457:SF1">
    <property type="entry name" value="HEME A SYNTHASE"/>
    <property type="match status" value="1"/>
</dbReference>
<sequence length="332" mass="36974">MPRGRGWGIAAFVLSLLATIQTFIVNSMGFLDAATGSAFGCGHEWLHCNNQIIPSQWGLHTAIEFMHRVGVPILTVLLLATIVLANVRYRKWIEIPIFSAISIFFVILEAFLGAMAVVHDEPPAVIATHFGVSLLAFSSSLLLTIYIWRAERVRRASLESGRLMPLREVNLTRGLRLWAWLAIPYIYIAMYVGAYISSSDAGDSFRGWPIPTESVTAPNDALALDWLHRSLALILVLWMVLLFVKAYRTRGERRDLYTGTVFALVFVVLQAFSGMYLVLTHMSLLAFLIHVSVITGLFGTLCFIAVQTLPPSRRSVREPDAPGRDIRTGSRI</sequence>
<dbReference type="Pfam" id="PF02628">
    <property type="entry name" value="COX15-CtaA"/>
    <property type="match status" value="1"/>
</dbReference>
<feature type="transmembrane region" description="Helical" evidence="13">
    <location>
        <begin position="177"/>
        <end position="196"/>
    </location>
</feature>
<feature type="region of interest" description="Disordered" evidence="12">
    <location>
        <begin position="313"/>
        <end position="332"/>
    </location>
</feature>
<reference evidence="14" key="1">
    <citation type="submission" date="2022-08" db="EMBL/GenBank/DDBJ databases">
        <title>Alicyclobacillus dauci DSM2870, complete genome.</title>
        <authorList>
            <person name="Wang Q."/>
            <person name="Cai R."/>
            <person name="Wang Z."/>
        </authorList>
    </citation>
    <scope>NUCLEOTIDE SEQUENCE</scope>
    <source>
        <strain evidence="14">DSM 28700</strain>
    </source>
</reference>
<evidence type="ECO:0000256" key="9">
    <source>
        <dbReference type="ARBA" id="ARBA00023136"/>
    </source>
</evidence>
<keyword evidence="10" id="KW-1015">Disulfide bond</keyword>